<keyword evidence="1" id="KW-0472">Membrane</keyword>
<name>A0A561SVZ3_9PSEU</name>
<feature type="transmembrane region" description="Helical" evidence="1">
    <location>
        <begin position="94"/>
        <end position="112"/>
    </location>
</feature>
<evidence type="ECO:0000313" key="4">
    <source>
        <dbReference type="Proteomes" id="UP000321261"/>
    </source>
</evidence>
<protein>
    <submittedName>
        <fullName evidence="3">Undecaprenyl-diphosphatase</fullName>
    </submittedName>
</protein>
<dbReference type="AlphaFoldDB" id="A0A561SVZ3"/>
<dbReference type="InterPro" id="IPR036938">
    <property type="entry name" value="PAP2/HPO_sf"/>
</dbReference>
<proteinExistence type="predicted"/>
<dbReference type="EMBL" id="VIWU01000001">
    <property type="protein sequence ID" value="TWF79026.1"/>
    <property type="molecule type" value="Genomic_DNA"/>
</dbReference>
<feature type="transmembrane region" description="Helical" evidence="1">
    <location>
        <begin position="156"/>
        <end position="180"/>
    </location>
</feature>
<dbReference type="SUPFAM" id="SSF48317">
    <property type="entry name" value="Acid phosphatase/Vanadium-dependent haloperoxidase"/>
    <property type="match status" value="1"/>
</dbReference>
<evidence type="ECO:0000313" key="3">
    <source>
        <dbReference type="EMBL" id="TWF79026.1"/>
    </source>
</evidence>
<evidence type="ECO:0000259" key="2">
    <source>
        <dbReference type="Pfam" id="PF01569"/>
    </source>
</evidence>
<comment type="caution">
    <text evidence="3">The sequence shown here is derived from an EMBL/GenBank/DDBJ whole genome shotgun (WGS) entry which is preliminary data.</text>
</comment>
<accession>A0A561SVZ3</accession>
<feature type="transmembrane region" description="Helical" evidence="1">
    <location>
        <begin position="20"/>
        <end position="38"/>
    </location>
</feature>
<keyword evidence="1" id="KW-0812">Transmembrane</keyword>
<dbReference type="Proteomes" id="UP000321261">
    <property type="component" value="Unassembled WGS sequence"/>
</dbReference>
<dbReference type="Gene3D" id="1.20.144.10">
    <property type="entry name" value="Phosphatidic acid phosphatase type 2/haloperoxidase"/>
    <property type="match status" value="1"/>
</dbReference>
<feature type="domain" description="Phosphatidic acid phosphatase type 2/haloperoxidase" evidence="2">
    <location>
        <begin position="123"/>
        <end position="203"/>
    </location>
</feature>
<feature type="transmembrane region" description="Helical" evidence="1">
    <location>
        <begin position="62"/>
        <end position="87"/>
    </location>
</feature>
<evidence type="ECO:0000256" key="1">
    <source>
        <dbReference type="SAM" id="Phobius"/>
    </source>
</evidence>
<keyword evidence="1" id="KW-1133">Transmembrane helix</keyword>
<dbReference type="Pfam" id="PF01569">
    <property type="entry name" value="PAP2"/>
    <property type="match status" value="1"/>
</dbReference>
<feature type="transmembrane region" description="Helical" evidence="1">
    <location>
        <begin position="186"/>
        <end position="204"/>
    </location>
</feature>
<dbReference type="InterPro" id="IPR000326">
    <property type="entry name" value="PAP2/HPO"/>
</dbReference>
<keyword evidence="4" id="KW-1185">Reference proteome</keyword>
<gene>
    <name evidence="3" type="ORF">FHX44_114952</name>
</gene>
<reference evidence="3 4" key="1">
    <citation type="submission" date="2019-06" db="EMBL/GenBank/DDBJ databases">
        <title>Sequencing the genomes of 1000 actinobacteria strains.</title>
        <authorList>
            <person name="Klenk H.-P."/>
        </authorList>
    </citation>
    <scope>NUCLEOTIDE SEQUENCE [LARGE SCALE GENOMIC DNA]</scope>
    <source>
        <strain evidence="3 4">DSM 45671</strain>
    </source>
</reference>
<feature type="transmembrane region" description="Helical" evidence="1">
    <location>
        <begin position="132"/>
        <end position="149"/>
    </location>
</feature>
<sequence>MGDRVEPPLLPTALRRRTTVVVVVAVVVFALLAARYAGGSSARWLDHRTEKLVDELTPRSRWIVLLIEVGSPLVVVVTAFLTALVCLLLRRRRLALLAVLGPGAAGACAMLFQPLVGRTIEGDWAYPSGHTAGATSLALLAAFVLAALLRPDPPRAAALIAGIGALAGTSMTVLLVAAGWHYATDAVGGFLVAVAAVLGVALLIDALADRRREPDTVYTRRG</sequence>
<organism evidence="3 4">
    <name type="scientific">Pseudonocardia hierapolitana</name>
    <dbReference type="NCBI Taxonomy" id="1128676"/>
    <lineage>
        <taxon>Bacteria</taxon>
        <taxon>Bacillati</taxon>
        <taxon>Actinomycetota</taxon>
        <taxon>Actinomycetes</taxon>
        <taxon>Pseudonocardiales</taxon>
        <taxon>Pseudonocardiaceae</taxon>
        <taxon>Pseudonocardia</taxon>
    </lineage>
</organism>